<reference evidence="1" key="1">
    <citation type="journal article" date="2014" name="Front. Microbiol.">
        <title>High frequency of phylogenetically diverse reductive dehalogenase-homologous genes in deep subseafloor sedimentary metagenomes.</title>
        <authorList>
            <person name="Kawai M."/>
            <person name="Futagami T."/>
            <person name="Toyoda A."/>
            <person name="Takaki Y."/>
            <person name="Nishi S."/>
            <person name="Hori S."/>
            <person name="Arai W."/>
            <person name="Tsubouchi T."/>
            <person name="Morono Y."/>
            <person name="Uchiyama I."/>
            <person name="Ito T."/>
            <person name="Fujiyama A."/>
            <person name="Inagaki F."/>
            <person name="Takami H."/>
        </authorList>
    </citation>
    <scope>NUCLEOTIDE SEQUENCE</scope>
    <source>
        <strain evidence="1">Expedition CK06-06</strain>
    </source>
</reference>
<proteinExistence type="predicted"/>
<dbReference type="AlphaFoldDB" id="X1SZJ5"/>
<evidence type="ECO:0000313" key="1">
    <source>
        <dbReference type="EMBL" id="GAI80775.1"/>
    </source>
</evidence>
<sequence>MSELELDKFLDDLKLEIDKGTAELDTIKLEIDKARVVGLDVRELTERYDGLCKQIELVKLTYKL</sequence>
<dbReference type="EMBL" id="BARW01008133">
    <property type="protein sequence ID" value="GAI80775.1"/>
    <property type="molecule type" value="Genomic_DNA"/>
</dbReference>
<name>X1SZJ5_9ZZZZ</name>
<organism evidence="1">
    <name type="scientific">marine sediment metagenome</name>
    <dbReference type="NCBI Taxonomy" id="412755"/>
    <lineage>
        <taxon>unclassified sequences</taxon>
        <taxon>metagenomes</taxon>
        <taxon>ecological metagenomes</taxon>
    </lineage>
</organism>
<accession>X1SZJ5</accession>
<protein>
    <submittedName>
        <fullName evidence="1">Uncharacterized protein</fullName>
    </submittedName>
</protein>
<comment type="caution">
    <text evidence="1">The sequence shown here is derived from an EMBL/GenBank/DDBJ whole genome shotgun (WGS) entry which is preliminary data.</text>
</comment>
<gene>
    <name evidence="1" type="ORF">S12H4_16766</name>
</gene>